<evidence type="ECO:0000256" key="4">
    <source>
        <dbReference type="PROSITE-ProRule" id="PRU00335"/>
    </source>
</evidence>
<feature type="DNA-binding region" description="H-T-H motif" evidence="4">
    <location>
        <begin position="29"/>
        <end position="48"/>
    </location>
</feature>
<dbReference type="InterPro" id="IPR001647">
    <property type="entry name" value="HTH_TetR"/>
</dbReference>
<keyword evidence="7" id="KW-1185">Reference proteome</keyword>
<evidence type="ECO:0000313" key="6">
    <source>
        <dbReference type="EMBL" id="WRL63255.1"/>
    </source>
</evidence>
<organism evidence="6 7">
    <name type="scientific">Blastococcus brunescens</name>
    <dbReference type="NCBI Taxonomy" id="1564165"/>
    <lineage>
        <taxon>Bacteria</taxon>
        <taxon>Bacillati</taxon>
        <taxon>Actinomycetota</taxon>
        <taxon>Actinomycetes</taxon>
        <taxon>Geodermatophilales</taxon>
        <taxon>Geodermatophilaceae</taxon>
        <taxon>Blastococcus</taxon>
    </lineage>
</organism>
<feature type="domain" description="HTH tetR-type" evidence="5">
    <location>
        <begin position="6"/>
        <end position="66"/>
    </location>
</feature>
<dbReference type="PROSITE" id="PS50977">
    <property type="entry name" value="HTH_TETR_2"/>
    <property type="match status" value="1"/>
</dbReference>
<evidence type="ECO:0000256" key="1">
    <source>
        <dbReference type="ARBA" id="ARBA00023015"/>
    </source>
</evidence>
<protein>
    <submittedName>
        <fullName evidence="6">Helix-turn-helix domain-containing protein</fullName>
    </submittedName>
</protein>
<dbReference type="EMBL" id="CP141261">
    <property type="protein sequence ID" value="WRL63255.1"/>
    <property type="molecule type" value="Genomic_DNA"/>
</dbReference>
<dbReference type="RefSeq" id="WP_324274591.1">
    <property type="nucleotide sequence ID" value="NZ_CP141261.1"/>
</dbReference>
<keyword evidence="3" id="KW-0804">Transcription</keyword>
<evidence type="ECO:0000259" key="5">
    <source>
        <dbReference type="PROSITE" id="PS50977"/>
    </source>
</evidence>
<dbReference type="Pfam" id="PF00440">
    <property type="entry name" value="TetR_N"/>
    <property type="match status" value="1"/>
</dbReference>
<evidence type="ECO:0000256" key="2">
    <source>
        <dbReference type="ARBA" id="ARBA00023125"/>
    </source>
</evidence>
<dbReference type="PANTHER" id="PTHR30055:SF234">
    <property type="entry name" value="HTH-TYPE TRANSCRIPTIONAL REGULATOR BETI"/>
    <property type="match status" value="1"/>
</dbReference>
<keyword evidence="2 4" id="KW-0238">DNA-binding</keyword>
<keyword evidence="1" id="KW-0805">Transcription regulation</keyword>
<reference evidence="6 7" key="1">
    <citation type="submission" date="2023-12" db="EMBL/GenBank/DDBJ databases">
        <title>Blastococcus brunescens sp. nov., an actonobacterium isolated from sandstone collected in sahara desert.</title>
        <authorList>
            <person name="Gtari M."/>
            <person name="Ghodhbane F."/>
        </authorList>
    </citation>
    <scope>NUCLEOTIDE SEQUENCE [LARGE SCALE GENOMIC DNA]</scope>
    <source>
        <strain evidence="6 7">BMG 8361</strain>
    </source>
</reference>
<dbReference type="InterPro" id="IPR050109">
    <property type="entry name" value="HTH-type_TetR-like_transc_reg"/>
</dbReference>
<gene>
    <name evidence="6" type="ORF">U6N30_26380</name>
</gene>
<dbReference type="SUPFAM" id="SSF46689">
    <property type="entry name" value="Homeodomain-like"/>
    <property type="match status" value="1"/>
</dbReference>
<proteinExistence type="predicted"/>
<dbReference type="PRINTS" id="PR00455">
    <property type="entry name" value="HTHTETR"/>
</dbReference>
<dbReference type="PANTHER" id="PTHR30055">
    <property type="entry name" value="HTH-TYPE TRANSCRIPTIONAL REGULATOR RUTR"/>
    <property type="match status" value="1"/>
</dbReference>
<sequence length="203" mass="22058">MARPRLHPPEALLDAAEELVIEHGRANLTVRALAERAGASNGSIYHAFGSVDNVVATTWLHRARQFLEVQRTGVEAQLAAGDPRAAVQAAADAPARLHEIEPPAARLLTELRRDDLLTDAVPDAVAADLRGLDRDLAAILRRLARSVWDRTDREAVQVVTTCVVRLPGALLFPEIRVGRVQPRTRRHLAAAVGAVLDCPLTPR</sequence>
<evidence type="ECO:0000313" key="7">
    <source>
        <dbReference type="Proteomes" id="UP001324287"/>
    </source>
</evidence>
<accession>A0ABZ1AXG9</accession>
<name>A0ABZ1AXG9_9ACTN</name>
<dbReference type="Proteomes" id="UP001324287">
    <property type="component" value="Chromosome"/>
</dbReference>
<dbReference type="Gene3D" id="1.10.357.10">
    <property type="entry name" value="Tetracycline Repressor, domain 2"/>
    <property type="match status" value="1"/>
</dbReference>
<dbReference type="InterPro" id="IPR009057">
    <property type="entry name" value="Homeodomain-like_sf"/>
</dbReference>
<evidence type="ECO:0000256" key="3">
    <source>
        <dbReference type="ARBA" id="ARBA00023163"/>
    </source>
</evidence>